<feature type="DNA-binding region" description="H-T-H motif" evidence="2">
    <location>
        <begin position="30"/>
        <end position="49"/>
    </location>
</feature>
<dbReference type="EMBL" id="JABAGV010000033">
    <property type="protein sequence ID" value="MBC2475712.1"/>
    <property type="molecule type" value="Genomic_DNA"/>
</dbReference>
<dbReference type="Proteomes" id="UP001194098">
    <property type="component" value="Unassembled WGS sequence"/>
</dbReference>
<feature type="domain" description="HTH tetR-type" evidence="3">
    <location>
        <begin position="7"/>
        <end position="67"/>
    </location>
</feature>
<accession>A0AAW3WAU0</accession>
<reference evidence="4" key="2">
    <citation type="journal article" date="2022" name="Nat. Biotechnol.">
        <title>Carbon-negative production of acetone and isopropanol by gas fermentation at industrial pilot scale.</title>
        <authorList>
            <person name="Liew F.E."/>
            <person name="Nogle R."/>
            <person name="Abdalla T."/>
            <person name="Rasor B.J."/>
            <person name="Canter C."/>
            <person name="Jensen R.O."/>
            <person name="Wang L."/>
            <person name="Strutz J."/>
            <person name="Chirania P."/>
            <person name="De Tissera S."/>
            <person name="Mueller A.P."/>
            <person name="Ruan Z."/>
            <person name="Gao A."/>
            <person name="Tran L."/>
            <person name="Engle N.L."/>
            <person name="Bromley J.C."/>
            <person name="Daniell J."/>
            <person name="Conrado R."/>
            <person name="Tschaplinski T.J."/>
            <person name="Giannone R.J."/>
            <person name="Hettich R.L."/>
            <person name="Karim A.S."/>
            <person name="Simpson S.D."/>
            <person name="Brown S.D."/>
            <person name="Leang C."/>
            <person name="Jewett M.C."/>
            <person name="Kopke M."/>
        </authorList>
    </citation>
    <scope>NUCLEOTIDE SEQUENCE</scope>
    <source>
        <strain evidence="4">DJ015</strain>
    </source>
</reference>
<evidence type="ECO:0000313" key="5">
    <source>
        <dbReference type="Proteomes" id="UP001194098"/>
    </source>
</evidence>
<comment type="caution">
    <text evidence="4">The sequence shown here is derived from an EMBL/GenBank/DDBJ whole genome shotgun (WGS) entry which is preliminary data.</text>
</comment>
<dbReference type="GO" id="GO:0003677">
    <property type="term" value="F:DNA binding"/>
    <property type="evidence" value="ECO:0007669"/>
    <property type="project" value="UniProtKB-UniRule"/>
</dbReference>
<reference evidence="4" key="1">
    <citation type="submission" date="2020-04" db="EMBL/GenBank/DDBJ databases">
        <authorList>
            <person name="Brown S."/>
        </authorList>
    </citation>
    <scope>NUCLEOTIDE SEQUENCE</scope>
    <source>
        <strain evidence="4">DJ015</strain>
    </source>
</reference>
<evidence type="ECO:0000256" key="1">
    <source>
        <dbReference type="ARBA" id="ARBA00023125"/>
    </source>
</evidence>
<dbReference type="PANTHER" id="PTHR43479:SF11">
    <property type="entry name" value="ACREF_ENVCD OPERON REPRESSOR-RELATED"/>
    <property type="match status" value="1"/>
</dbReference>
<dbReference type="Gene3D" id="1.10.357.10">
    <property type="entry name" value="Tetracycline Repressor, domain 2"/>
    <property type="match status" value="1"/>
</dbReference>
<sequence length="195" mass="22737">MMKEKKQTTKGKIVSAAWNLFYKQGYDNTTVDQIIEASKTSKGSFYHYFNGKDALLSSLSYLFDEKYEELILEIDPDTNSFDKLMYLNKQLFLMIEESVSLELLASLYSSQLITSGEKHLLDQNRIYYRLLNQIISDGQRKNEIKTDMLSHEIVKVYALCERALLYDWCISKGSYSLSEYSSTLMPIFLKEFKVQ</sequence>
<dbReference type="PROSITE" id="PS50977">
    <property type="entry name" value="HTH_TETR_2"/>
    <property type="match status" value="1"/>
</dbReference>
<keyword evidence="1 2" id="KW-0238">DNA-binding</keyword>
<dbReference type="InterPro" id="IPR009057">
    <property type="entry name" value="Homeodomain-like_sf"/>
</dbReference>
<dbReference type="Pfam" id="PF00440">
    <property type="entry name" value="TetR_N"/>
    <property type="match status" value="1"/>
</dbReference>
<dbReference type="InterPro" id="IPR050624">
    <property type="entry name" value="HTH-type_Tx_Regulator"/>
</dbReference>
<gene>
    <name evidence="4" type="ORF">HGI39_13575</name>
</gene>
<evidence type="ECO:0000313" key="4">
    <source>
        <dbReference type="EMBL" id="MBC2475712.1"/>
    </source>
</evidence>
<evidence type="ECO:0000259" key="3">
    <source>
        <dbReference type="PROSITE" id="PS50977"/>
    </source>
</evidence>
<dbReference type="InterPro" id="IPR001647">
    <property type="entry name" value="HTH_TetR"/>
</dbReference>
<dbReference type="PANTHER" id="PTHR43479">
    <property type="entry name" value="ACREF/ENVCD OPERON REPRESSOR-RELATED"/>
    <property type="match status" value="1"/>
</dbReference>
<dbReference type="PRINTS" id="PR00455">
    <property type="entry name" value="HTHTETR"/>
</dbReference>
<proteinExistence type="predicted"/>
<dbReference type="SUPFAM" id="SSF48498">
    <property type="entry name" value="Tetracyclin repressor-like, C-terminal domain"/>
    <property type="match status" value="1"/>
</dbReference>
<name>A0AAW3WAU0_CLOBE</name>
<protein>
    <submittedName>
        <fullName evidence="4">TetR/AcrR family transcriptional regulator</fullName>
    </submittedName>
</protein>
<dbReference type="AlphaFoldDB" id="A0AAW3WAU0"/>
<evidence type="ECO:0000256" key="2">
    <source>
        <dbReference type="PROSITE-ProRule" id="PRU00335"/>
    </source>
</evidence>
<dbReference type="InterPro" id="IPR036271">
    <property type="entry name" value="Tet_transcr_reg_TetR-rel_C_sf"/>
</dbReference>
<dbReference type="SUPFAM" id="SSF46689">
    <property type="entry name" value="Homeodomain-like"/>
    <property type="match status" value="1"/>
</dbReference>
<organism evidence="4 5">
    <name type="scientific">Clostridium beijerinckii</name>
    <name type="common">Clostridium MP</name>
    <dbReference type="NCBI Taxonomy" id="1520"/>
    <lineage>
        <taxon>Bacteria</taxon>
        <taxon>Bacillati</taxon>
        <taxon>Bacillota</taxon>
        <taxon>Clostridia</taxon>
        <taxon>Eubacteriales</taxon>
        <taxon>Clostridiaceae</taxon>
        <taxon>Clostridium</taxon>
    </lineage>
</organism>